<name>A0ACC5Z3N7_9TELE</name>
<dbReference type="EMBL" id="CM040991">
    <property type="protein sequence ID" value="MCJ8742708.1"/>
    <property type="molecule type" value="Genomic_DNA"/>
</dbReference>
<evidence type="ECO:0000313" key="2">
    <source>
        <dbReference type="Proteomes" id="UP000830395"/>
    </source>
</evidence>
<protein>
    <submittedName>
        <fullName evidence="1">Uncharacterized protein</fullName>
    </submittedName>
</protein>
<accession>A0ACC5Z3N7</accession>
<sequence>MANKGKISEYFLGFVAILLIHMQVVNSQGFPEISDMTVEFSYTDESQMNHLREKRDVNTDILEYIVIIEVNMSQAILFEEFKSSLESISPLQIDNTTEIGSLNVTTVCHLNESEYQCTCEDQYFWSFSNCIIYNACNNLYEGTCTCISAIPSDGQMCVPKSEVVFLDFLVEVELNTTSTTMINEVRYILGTLSLPLIYGHVAEITDVDITTVCSLNGTEYQCRCEDQYFWPCEKCTVYGACDDITNASCSCINALPNDGGFCQPISELSSMYDIKT</sequence>
<gene>
    <name evidence="1" type="ORF">PDJAM_G00085440</name>
</gene>
<dbReference type="Proteomes" id="UP000830395">
    <property type="component" value="Chromosome 17"/>
</dbReference>
<comment type="caution">
    <text evidence="1">The sequence shown here is derived from an EMBL/GenBank/DDBJ whole genome shotgun (WGS) entry which is preliminary data.</text>
</comment>
<organism evidence="1 2">
    <name type="scientific">Pangasius djambal</name>
    <dbReference type="NCBI Taxonomy" id="1691987"/>
    <lineage>
        <taxon>Eukaryota</taxon>
        <taxon>Metazoa</taxon>
        <taxon>Chordata</taxon>
        <taxon>Craniata</taxon>
        <taxon>Vertebrata</taxon>
        <taxon>Euteleostomi</taxon>
        <taxon>Actinopterygii</taxon>
        <taxon>Neopterygii</taxon>
        <taxon>Teleostei</taxon>
        <taxon>Ostariophysi</taxon>
        <taxon>Siluriformes</taxon>
        <taxon>Pangasiidae</taxon>
        <taxon>Pangasius</taxon>
    </lineage>
</organism>
<proteinExistence type="predicted"/>
<keyword evidence="2" id="KW-1185">Reference proteome</keyword>
<reference evidence="1" key="1">
    <citation type="submission" date="2020-02" db="EMBL/GenBank/DDBJ databases">
        <title>Genome sequencing of the panga catfish, Pangasius djambal.</title>
        <authorList>
            <person name="Wen M."/>
            <person name="Zahm M."/>
            <person name="Roques C."/>
            <person name="Cabau C."/>
            <person name="Klopp C."/>
            <person name="Donnadieu C."/>
            <person name="Jouanno E."/>
            <person name="Avarre J.-C."/>
            <person name="Campet M."/>
            <person name="Ha T."/>
            <person name="Dugue R."/>
            <person name="Lampietro C."/>
            <person name="Louis A."/>
            <person name="Herpin A."/>
            <person name="Echchiki A."/>
            <person name="Berthelot C."/>
            <person name="Parey E."/>
            <person name="Roest-Crollius H."/>
            <person name="Braasch I."/>
            <person name="Postlethwait J.H."/>
            <person name="Bobe J."/>
            <person name="Montfort J."/>
            <person name="Bouchez O."/>
            <person name="Begum T."/>
            <person name="Schartl M."/>
            <person name="Gustiano R."/>
            <person name="Guiguen Y."/>
        </authorList>
    </citation>
    <scope>NUCLEOTIDE SEQUENCE</scope>
    <source>
        <strain evidence="1">Pdj_M5554</strain>
    </source>
</reference>
<evidence type="ECO:0000313" key="1">
    <source>
        <dbReference type="EMBL" id="MCJ8742708.1"/>
    </source>
</evidence>